<proteinExistence type="predicted"/>
<gene>
    <name evidence="2" type="ORF">ETSY1_24845</name>
</gene>
<dbReference type="GO" id="GO:0016747">
    <property type="term" value="F:acyltransferase activity, transferring groups other than amino-acyl groups"/>
    <property type="evidence" value="ECO:0007669"/>
    <property type="project" value="InterPro"/>
</dbReference>
<dbReference type="CDD" id="cd04301">
    <property type="entry name" value="NAT_SF"/>
    <property type="match status" value="1"/>
</dbReference>
<dbReference type="EMBL" id="AZHW01000731">
    <property type="protein sequence ID" value="ETW96881.1"/>
    <property type="molecule type" value="Genomic_DNA"/>
</dbReference>
<dbReference type="InterPro" id="IPR016181">
    <property type="entry name" value="Acyl_CoA_acyltransferase"/>
</dbReference>
<evidence type="ECO:0000259" key="1">
    <source>
        <dbReference type="PROSITE" id="PS51186"/>
    </source>
</evidence>
<feature type="domain" description="N-acetyltransferase" evidence="1">
    <location>
        <begin position="1"/>
        <end position="148"/>
    </location>
</feature>
<organism evidence="2 3">
    <name type="scientific">Entotheonella factor</name>
    <dbReference type="NCBI Taxonomy" id="1429438"/>
    <lineage>
        <taxon>Bacteria</taxon>
        <taxon>Pseudomonadati</taxon>
        <taxon>Nitrospinota/Tectimicrobiota group</taxon>
        <taxon>Candidatus Tectimicrobiota</taxon>
        <taxon>Candidatus Entotheonellia</taxon>
        <taxon>Candidatus Entotheonellales</taxon>
        <taxon>Candidatus Entotheonellaceae</taxon>
        <taxon>Candidatus Entotheonella</taxon>
    </lineage>
</organism>
<reference evidence="2 3" key="1">
    <citation type="journal article" date="2014" name="Nature">
        <title>An environmental bacterial taxon with a large and distinct metabolic repertoire.</title>
        <authorList>
            <person name="Wilson M.C."/>
            <person name="Mori T."/>
            <person name="Ruckert C."/>
            <person name="Uria A.R."/>
            <person name="Helf M.J."/>
            <person name="Takada K."/>
            <person name="Gernert C."/>
            <person name="Steffens U.A."/>
            <person name="Heycke N."/>
            <person name="Schmitt S."/>
            <person name="Rinke C."/>
            <person name="Helfrich E.J."/>
            <person name="Brachmann A.O."/>
            <person name="Gurgui C."/>
            <person name="Wakimoto T."/>
            <person name="Kracht M."/>
            <person name="Crusemann M."/>
            <person name="Hentschel U."/>
            <person name="Abe I."/>
            <person name="Matsunaga S."/>
            <person name="Kalinowski J."/>
            <person name="Takeyama H."/>
            <person name="Piel J."/>
        </authorList>
    </citation>
    <scope>NUCLEOTIDE SEQUENCE [LARGE SCALE GENOMIC DNA]</scope>
    <source>
        <strain evidence="3">TSY1</strain>
    </source>
</reference>
<dbReference type="SUPFAM" id="SSF55729">
    <property type="entry name" value="Acyl-CoA N-acyltransferases (Nat)"/>
    <property type="match status" value="1"/>
</dbReference>
<comment type="caution">
    <text evidence="2">The sequence shown here is derived from an EMBL/GenBank/DDBJ whole genome shotgun (WGS) entry which is preliminary data.</text>
</comment>
<name>W4LHT6_ENTF1</name>
<dbReference type="AlphaFoldDB" id="W4LHT6"/>
<dbReference type="Proteomes" id="UP000019141">
    <property type="component" value="Unassembled WGS sequence"/>
</dbReference>
<dbReference type="PROSITE" id="PS51186">
    <property type="entry name" value="GNAT"/>
    <property type="match status" value="1"/>
</dbReference>
<evidence type="ECO:0000313" key="3">
    <source>
        <dbReference type="Proteomes" id="UP000019141"/>
    </source>
</evidence>
<keyword evidence="3" id="KW-1185">Reference proteome</keyword>
<dbReference type="HOGENOM" id="CLU_081766_0_1_7"/>
<evidence type="ECO:0000313" key="2">
    <source>
        <dbReference type="EMBL" id="ETW96881.1"/>
    </source>
</evidence>
<dbReference type="Gene3D" id="3.40.630.30">
    <property type="match status" value="1"/>
</dbReference>
<dbReference type="InterPro" id="IPR000182">
    <property type="entry name" value="GNAT_dom"/>
</dbReference>
<protein>
    <recommendedName>
        <fullName evidence="1">N-acetyltransferase domain-containing protein</fullName>
    </recommendedName>
</protein>
<accession>W4LHT6</accession>
<dbReference type="Pfam" id="PF13527">
    <property type="entry name" value="Acetyltransf_9"/>
    <property type="match status" value="1"/>
</dbReference>
<sequence>MDYRDQQAYRDAYFRFTSKVFDGVSFSAWYEKGGWNEHYQVFSLFDGDEIVANVSVSALTMLLEGQRARGIQFSAVGTLPAYRRQALSRRLMTHVLEHYEDSTDIFFLFANESVLDFYPKFGFCLVQDYEFLAEMPDLSSQPVVRPLDPHHAEDWALLTHIAHHRLPVSQVCSATDYGHIFLYYALTRTNLVWYLETLETVIAYELQGDILDIFDIASPHECDIQAVLRRLKLPNIKHIRFHFTPDRINLPTRAVARDQREFPFFVRGAFPIQQPFRFPTMGAT</sequence>